<dbReference type="OrthoDB" id="496335at2759"/>
<proteinExistence type="predicted"/>
<feature type="domain" description="Rhodanese" evidence="1">
    <location>
        <begin position="107"/>
        <end position="241"/>
    </location>
</feature>
<protein>
    <recommendedName>
        <fullName evidence="1">Rhodanese domain-containing protein</fullName>
    </recommendedName>
</protein>
<dbReference type="Pfam" id="PF00581">
    <property type="entry name" value="Rhodanese"/>
    <property type="match status" value="1"/>
</dbReference>
<dbReference type="SMART" id="SM00450">
    <property type="entry name" value="RHOD"/>
    <property type="match status" value="1"/>
</dbReference>
<gene>
    <name evidence="2" type="ORF">KFL_001490030</name>
</gene>
<dbReference type="PROSITE" id="PS50206">
    <property type="entry name" value="RHODANESE_3"/>
    <property type="match status" value="1"/>
</dbReference>
<dbReference type="CDD" id="cd00158">
    <property type="entry name" value="RHOD"/>
    <property type="match status" value="1"/>
</dbReference>
<evidence type="ECO:0000313" key="2">
    <source>
        <dbReference type="EMBL" id="GAQ83462.1"/>
    </source>
</evidence>
<reference evidence="2 3" key="1">
    <citation type="journal article" date="2014" name="Nat. Commun.">
        <title>Klebsormidium flaccidum genome reveals primary factors for plant terrestrial adaptation.</title>
        <authorList>
            <person name="Hori K."/>
            <person name="Maruyama F."/>
            <person name="Fujisawa T."/>
            <person name="Togashi T."/>
            <person name="Yamamoto N."/>
            <person name="Seo M."/>
            <person name="Sato S."/>
            <person name="Yamada T."/>
            <person name="Mori H."/>
            <person name="Tajima N."/>
            <person name="Moriyama T."/>
            <person name="Ikeuchi M."/>
            <person name="Watanabe M."/>
            <person name="Wada H."/>
            <person name="Kobayashi K."/>
            <person name="Saito M."/>
            <person name="Masuda T."/>
            <person name="Sasaki-Sekimoto Y."/>
            <person name="Mashiguchi K."/>
            <person name="Awai K."/>
            <person name="Shimojima M."/>
            <person name="Masuda S."/>
            <person name="Iwai M."/>
            <person name="Nobusawa T."/>
            <person name="Narise T."/>
            <person name="Kondo S."/>
            <person name="Saito H."/>
            <person name="Sato R."/>
            <person name="Murakawa M."/>
            <person name="Ihara Y."/>
            <person name="Oshima-Yamada Y."/>
            <person name="Ohtaka K."/>
            <person name="Satoh M."/>
            <person name="Sonobe K."/>
            <person name="Ishii M."/>
            <person name="Ohtani R."/>
            <person name="Kanamori-Sato M."/>
            <person name="Honoki R."/>
            <person name="Miyazaki D."/>
            <person name="Mochizuki H."/>
            <person name="Umetsu J."/>
            <person name="Higashi K."/>
            <person name="Shibata D."/>
            <person name="Kamiya Y."/>
            <person name="Sato N."/>
            <person name="Nakamura Y."/>
            <person name="Tabata S."/>
            <person name="Ida S."/>
            <person name="Kurokawa K."/>
            <person name="Ohta H."/>
        </authorList>
    </citation>
    <scope>NUCLEOTIDE SEQUENCE [LARGE SCALE GENOMIC DNA]</scope>
    <source>
        <strain evidence="2 3">NIES-2285</strain>
    </source>
</reference>
<dbReference type="PANTHER" id="PTHR44920">
    <property type="entry name" value="RHODANESE-LIKE DOMAIN-CONTAINING PROTEIN 14, CHLOROPLASTIC-RELATED"/>
    <property type="match status" value="1"/>
</dbReference>
<dbReference type="EMBL" id="DF237098">
    <property type="protein sequence ID" value="GAQ83462.1"/>
    <property type="molecule type" value="Genomic_DNA"/>
</dbReference>
<dbReference type="PANTHER" id="PTHR44920:SF1">
    <property type="entry name" value="RHODANESE-LIKE DOMAIN-CONTAINING PROTEIN 14, CHLOROPLASTIC"/>
    <property type="match status" value="1"/>
</dbReference>
<dbReference type="FunFam" id="3.40.250.10:FF:000032">
    <property type="entry name" value="Rhodanese-like domain-containing protein 14, chloroplastic"/>
    <property type="match status" value="1"/>
</dbReference>
<sequence length="245" mass="27205">MATSIAATRAALFGSIALQTAPRQQSNHNGSLPLAWPSLGESHFLAGARRVPAGRQCSRQLPRQKQTARAAIVPERAAEVKWDAKRKVLVDANVRSVAPKEARRLVNEEGYRFLDVRPDYDYKEAHPEDSSNVQLYRAIQDWTPYKIIRRAGFAFFGIFKGTEENPSFIEDVRATFPEKDAKIIVACTAGGSTRPSANFPEGKQSRSLIAAYYLVVDGYKNVLHLDNGLMAYFSEELPANFGSDN</sequence>
<dbReference type="SUPFAM" id="SSF52821">
    <property type="entry name" value="Rhodanese/Cell cycle control phosphatase"/>
    <property type="match status" value="1"/>
</dbReference>
<evidence type="ECO:0000313" key="3">
    <source>
        <dbReference type="Proteomes" id="UP000054558"/>
    </source>
</evidence>
<dbReference type="OMA" id="EGGIYNW"/>
<dbReference type="STRING" id="105231.A0A1Y1I0G7"/>
<dbReference type="Gene3D" id="3.40.250.10">
    <property type="entry name" value="Rhodanese-like domain"/>
    <property type="match status" value="1"/>
</dbReference>
<organism evidence="2 3">
    <name type="scientific">Klebsormidium nitens</name>
    <name type="common">Green alga</name>
    <name type="synonym">Ulothrix nitens</name>
    <dbReference type="NCBI Taxonomy" id="105231"/>
    <lineage>
        <taxon>Eukaryota</taxon>
        <taxon>Viridiplantae</taxon>
        <taxon>Streptophyta</taxon>
        <taxon>Klebsormidiophyceae</taxon>
        <taxon>Klebsormidiales</taxon>
        <taxon>Klebsormidiaceae</taxon>
        <taxon>Klebsormidium</taxon>
    </lineage>
</organism>
<dbReference type="InterPro" id="IPR036873">
    <property type="entry name" value="Rhodanese-like_dom_sf"/>
</dbReference>
<dbReference type="InterPro" id="IPR043186">
    <property type="entry name" value="Str14"/>
</dbReference>
<evidence type="ECO:0000259" key="1">
    <source>
        <dbReference type="PROSITE" id="PS50206"/>
    </source>
</evidence>
<dbReference type="InterPro" id="IPR001763">
    <property type="entry name" value="Rhodanese-like_dom"/>
</dbReference>
<keyword evidence="3" id="KW-1185">Reference proteome</keyword>
<dbReference type="AlphaFoldDB" id="A0A1Y1I0G7"/>
<accession>A0A1Y1I0G7</accession>
<name>A0A1Y1I0G7_KLENI</name>
<dbReference type="Proteomes" id="UP000054558">
    <property type="component" value="Unassembled WGS sequence"/>
</dbReference>